<keyword evidence="5" id="KW-0963">Cytoplasm</keyword>
<dbReference type="PRINTS" id="PR00326">
    <property type="entry name" value="GTP1OBG"/>
</dbReference>
<comment type="subunit">
    <text evidence="5">Monomer. Associates with the 50S ribosomal subunit.</text>
</comment>
<dbReference type="InterPro" id="IPR027417">
    <property type="entry name" value="P-loop_NTPase"/>
</dbReference>
<dbReference type="CDD" id="cd01878">
    <property type="entry name" value="HflX"/>
    <property type="match status" value="1"/>
</dbReference>
<evidence type="ECO:0000256" key="1">
    <source>
        <dbReference type="ARBA" id="ARBA00022723"/>
    </source>
</evidence>
<dbReference type="Gene3D" id="6.10.250.2860">
    <property type="match status" value="1"/>
</dbReference>
<evidence type="ECO:0000256" key="7">
    <source>
        <dbReference type="PIRSR" id="PIRSR006809-2"/>
    </source>
</evidence>
<name>A0A918NBD2_9PROT</name>
<organism evidence="9 10">
    <name type="scientific">Litorimonas cladophorae</name>
    <dbReference type="NCBI Taxonomy" id="1220491"/>
    <lineage>
        <taxon>Bacteria</taxon>
        <taxon>Pseudomonadati</taxon>
        <taxon>Pseudomonadota</taxon>
        <taxon>Alphaproteobacteria</taxon>
        <taxon>Maricaulales</taxon>
        <taxon>Robiginitomaculaceae</taxon>
    </lineage>
</organism>
<dbReference type="EMBL" id="BMYV01000001">
    <property type="protein sequence ID" value="GGX58041.1"/>
    <property type="molecule type" value="Genomic_DNA"/>
</dbReference>
<dbReference type="RefSeq" id="WP_189580631.1">
    <property type="nucleotide sequence ID" value="NZ_BMYV01000001.1"/>
</dbReference>
<keyword evidence="10" id="KW-1185">Reference proteome</keyword>
<dbReference type="GO" id="GO:0005525">
    <property type="term" value="F:GTP binding"/>
    <property type="evidence" value="ECO:0007669"/>
    <property type="project" value="UniProtKB-UniRule"/>
</dbReference>
<accession>A0A918NBD2</accession>
<dbReference type="InterPro" id="IPR030394">
    <property type="entry name" value="G_HFLX_dom"/>
</dbReference>
<feature type="binding site" evidence="6">
    <location>
        <begin position="255"/>
        <end position="258"/>
    </location>
    <ligand>
        <name>GTP</name>
        <dbReference type="ChEBI" id="CHEBI:37565"/>
    </ligand>
</feature>
<feature type="binding site" evidence="7">
    <location>
        <position position="215"/>
    </location>
    <ligand>
        <name>Mg(2+)</name>
        <dbReference type="ChEBI" id="CHEBI:18420"/>
    </ligand>
</feature>
<evidence type="ECO:0000313" key="9">
    <source>
        <dbReference type="EMBL" id="GGX58041.1"/>
    </source>
</evidence>
<comment type="caution">
    <text evidence="9">The sequence shown here is derived from an EMBL/GenBank/DDBJ whole genome shotgun (WGS) entry which is preliminary data.</text>
</comment>
<keyword evidence="3 7" id="KW-0460">Magnesium</keyword>
<dbReference type="InterPro" id="IPR016496">
    <property type="entry name" value="GTPase_HflX"/>
</dbReference>
<evidence type="ECO:0000256" key="4">
    <source>
        <dbReference type="ARBA" id="ARBA00023134"/>
    </source>
</evidence>
<dbReference type="GO" id="GO:0003924">
    <property type="term" value="F:GTPase activity"/>
    <property type="evidence" value="ECO:0007669"/>
    <property type="project" value="UniProtKB-UniRule"/>
</dbReference>
<comment type="subcellular location">
    <subcellularLocation>
        <location evidence="5">Cytoplasm</location>
    </subcellularLocation>
    <text evidence="5">May associate with membranes.</text>
</comment>
<dbReference type="Gene3D" id="3.40.50.300">
    <property type="entry name" value="P-loop containing nucleotide triphosphate hydrolases"/>
    <property type="match status" value="1"/>
</dbReference>
<dbReference type="GO" id="GO:0043022">
    <property type="term" value="F:ribosome binding"/>
    <property type="evidence" value="ECO:0007669"/>
    <property type="project" value="TreeGrafter"/>
</dbReference>
<dbReference type="Pfam" id="PF16360">
    <property type="entry name" value="GTP-bdg_M"/>
    <property type="match status" value="1"/>
</dbReference>
<comment type="function">
    <text evidence="5">GTPase that associates with the 50S ribosomal subunit and may have a role during protein synthesis or ribosome biogenesis.</text>
</comment>
<keyword evidence="4 5" id="KW-0342">GTP-binding</keyword>
<protein>
    <recommendedName>
        <fullName evidence="5">GTPase HflX</fullName>
    </recommendedName>
    <alternativeName>
        <fullName evidence="5">GTP-binding protein HflX</fullName>
    </alternativeName>
</protein>
<comment type="similarity">
    <text evidence="5">Belongs to the TRAFAC class OBG-HflX-like GTPase superfamily. HflX GTPase family.</text>
</comment>
<evidence type="ECO:0000313" key="10">
    <source>
        <dbReference type="Proteomes" id="UP000600865"/>
    </source>
</evidence>
<dbReference type="InterPro" id="IPR006073">
    <property type="entry name" value="GTP-bd"/>
</dbReference>
<reference evidence="9 10" key="1">
    <citation type="journal article" date="2014" name="Int. J. Syst. Evol. Microbiol.">
        <title>Complete genome sequence of Corynebacterium casei LMG S-19264T (=DSM 44701T), isolated from a smear-ripened cheese.</title>
        <authorList>
            <consortium name="US DOE Joint Genome Institute (JGI-PGF)"/>
            <person name="Walter F."/>
            <person name="Albersmeier A."/>
            <person name="Kalinowski J."/>
            <person name="Ruckert C."/>
        </authorList>
    </citation>
    <scope>NUCLEOTIDE SEQUENCE [LARGE SCALE GENOMIC DNA]</scope>
    <source>
        <strain evidence="9 10">KCTC 23968</strain>
    </source>
</reference>
<evidence type="ECO:0000256" key="5">
    <source>
        <dbReference type="HAMAP-Rule" id="MF_00900"/>
    </source>
</evidence>
<dbReference type="InterPro" id="IPR032305">
    <property type="entry name" value="GTP-bd_M"/>
</dbReference>
<feature type="domain" description="Hflx-type G" evidence="8">
    <location>
        <begin position="202"/>
        <end position="379"/>
    </location>
</feature>
<dbReference type="HAMAP" id="MF_00900">
    <property type="entry name" value="GTPase_HflX"/>
    <property type="match status" value="1"/>
</dbReference>
<evidence type="ECO:0000256" key="2">
    <source>
        <dbReference type="ARBA" id="ARBA00022741"/>
    </source>
</evidence>
<dbReference type="InterPro" id="IPR042108">
    <property type="entry name" value="GTPase_HflX_N_sf"/>
</dbReference>
<dbReference type="GO" id="GO:0046872">
    <property type="term" value="F:metal ion binding"/>
    <property type="evidence" value="ECO:0007669"/>
    <property type="project" value="UniProtKB-KW"/>
</dbReference>
<comment type="cofactor">
    <cofactor evidence="7">
        <name>Mg(2+)</name>
        <dbReference type="ChEBI" id="CHEBI:18420"/>
    </cofactor>
</comment>
<feature type="binding site" evidence="6">
    <location>
        <begin position="233"/>
        <end position="237"/>
    </location>
    <ligand>
        <name>GTP</name>
        <dbReference type="ChEBI" id="CHEBI:37565"/>
    </ligand>
</feature>
<dbReference type="AlphaFoldDB" id="A0A918NBD2"/>
<dbReference type="InterPro" id="IPR025121">
    <property type="entry name" value="GTPase_HflX_N"/>
</dbReference>
<dbReference type="GO" id="GO:0005737">
    <property type="term" value="C:cytoplasm"/>
    <property type="evidence" value="ECO:0007669"/>
    <property type="project" value="UniProtKB-SubCell"/>
</dbReference>
<gene>
    <name evidence="5 9" type="primary">hflX</name>
    <name evidence="9" type="ORF">GCM10011309_03990</name>
</gene>
<proteinExistence type="inferred from homology"/>
<feature type="binding site" evidence="6">
    <location>
        <begin position="357"/>
        <end position="359"/>
    </location>
    <ligand>
        <name>GTP</name>
        <dbReference type="ChEBI" id="CHEBI:37565"/>
    </ligand>
</feature>
<dbReference type="Gene3D" id="3.40.50.11060">
    <property type="entry name" value="GTPase HflX, N-terminal domain"/>
    <property type="match status" value="1"/>
</dbReference>
<dbReference type="SUPFAM" id="SSF52540">
    <property type="entry name" value="P-loop containing nucleoside triphosphate hydrolases"/>
    <property type="match status" value="1"/>
</dbReference>
<dbReference type="Proteomes" id="UP000600865">
    <property type="component" value="Unassembled WGS sequence"/>
</dbReference>
<dbReference type="PANTHER" id="PTHR10229:SF0">
    <property type="entry name" value="GTP-BINDING PROTEIN 6-RELATED"/>
    <property type="match status" value="1"/>
</dbReference>
<sequence length="437" mass="48213">MVENAEKKVRALIAHPRFADGRAADADYDLEEAIGLAEALGVEPITARIIAIRDIRSSNFFGSGQVEEMAENIASEALSLVIVNGALSPVQQRNLERTLKVKVIDRTGLILEIFGVRAATKEGRLQVELARMAYERSRLVRTWTHLERQRGGTGGLAGPGETQIESDRRALDEKTGRLKRKLDHVRRTRGLQRKARQRAPERVVALVGYTNAGKSTLFNRLTTGGVLAKDMLFATLDTTHRVLPLPSGQKAVLSDTVGFISDLPTSLITAFRATLEEVKEADLLIHVRDLSDPLAERRKNEVMEVLEQIEAGPKYGQPIIEVWNKIDLLDEQGSIHLAERAAAARTDADKIDAFEISCLTMQGVEALQNGMEEALTRDDHILDIRVTPAEFSARAWLHQNGQVLSEETGDDGVADMKVRLSESDAGKFLAKHKALIV</sequence>
<dbReference type="PANTHER" id="PTHR10229">
    <property type="entry name" value="GTP-BINDING PROTEIN HFLX"/>
    <property type="match status" value="1"/>
</dbReference>
<dbReference type="Pfam" id="PF13167">
    <property type="entry name" value="GTP-bdg_N"/>
    <property type="match status" value="1"/>
</dbReference>
<evidence type="ECO:0000256" key="6">
    <source>
        <dbReference type="PIRSR" id="PIRSR006809-1"/>
    </source>
</evidence>
<feature type="binding site" evidence="6">
    <location>
        <begin position="324"/>
        <end position="327"/>
    </location>
    <ligand>
        <name>GTP</name>
        <dbReference type="ChEBI" id="CHEBI:37565"/>
    </ligand>
</feature>
<feature type="binding site" evidence="7">
    <location>
        <position position="235"/>
    </location>
    <ligand>
        <name>Mg(2+)</name>
        <dbReference type="ChEBI" id="CHEBI:18420"/>
    </ligand>
</feature>
<keyword evidence="2 5" id="KW-0547">Nucleotide-binding</keyword>
<dbReference type="NCBIfam" id="TIGR03156">
    <property type="entry name" value="GTP_HflX"/>
    <property type="match status" value="1"/>
</dbReference>
<dbReference type="PROSITE" id="PS51705">
    <property type="entry name" value="G_HFLX"/>
    <property type="match status" value="1"/>
</dbReference>
<dbReference type="PIRSF" id="PIRSF006809">
    <property type="entry name" value="GTP-binding_hflX_prd"/>
    <property type="match status" value="1"/>
</dbReference>
<evidence type="ECO:0000256" key="3">
    <source>
        <dbReference type="ARBA" id="ARBA00022842"/>
    </source>
</evidence>
<keyword evidence="1 7" id="KW-0479">Metal-binding</keyword>
<feature type="binding site" evidence="6">
    <location>
        <begin position="208"/>
        <end position="215"/>
    </location>
    <ligand>
        <name>GTP</name>
        <dbReference type="ChEBI" id="CHEBI:37565"/>
    </ligand>
</feature>
<dbReference type="Pfam" id="PF01926">
    <property type="entry name" value="MMR_HSR1"/>
    <property type="match status" value="1"/>
</dbReference>
<evidence type="ECO:0000259" key="8">
    <source>
        <dbReference type="PROSITE" id="PS51705"/>
    </source>
</evidence>